<dbReference type="AlphaFoldDB" id="A0A1M5YW51"/>
<name>A0A1M5YW51_9BACT</name>
<organism evidence="1 2">
    <name type="scientific">Desulfofustis glycolicus DSM 9705</name>
    <dbReference type="NCBI Taxonomy" id="1121409"/>
    <lineage>
        <taxon>Bacteria</taxon>
        <taxon>Pseudomonadati</taxon>
        <taxon>Thermodesulfobacteriota</taxon>
        <taxon>Desulfobulbia</taxon>
        <taxon>Desulfobulbales</taxon>
        <taxon>Desulfocapsaceae</taxon>
        <taxon>Desulfofustis</taxon>
    </lineage>
</organism>
<dbReference type="PANTHER" id="PTHR32305">
    <property type="match status" value="1"/>
</dbReference>
<dbReference type="Gene3D" id="2.180.10.10">
    <property type="entry name" value="RHS repeat-associated core"/>
    <property type="match status" value="1"/>
</dbReference>
<proteinExistence type="predicted"/>
<accession>A0A1M5YW51</accession>
<keyword evidence="2" id="KW-1185">Reference proteome</keyword>
<evidence type="ECO:0000313" key="1">
    <source>
        <dbReference type="EMBL" id="SHI16108.1"/>
    </source>
</evidence>
<dbReference type="STRING" id="1121409.SAMN02745124_04500"/>
<gene>
    <name evidence="1" type="ORF">SAMN02745124_04500</name>
</gene>
<dbReference type="PANTHER" id="PTHR32305:SF15">
    <property type="entry name" value="PROTEIN RHSA-RELATED"/>
    <property type="match status" value="1"/>
</dbReference>
<dbReference type="InterPro" id="IPR050708">
    <property type="entry name" value="T6SS_VgrG/RHS"/>
</dbReference>
<dbReference type="EMBL" id="FQXS01000075">
    <property type="protein sequence ID" value="SHI16108.1"/>
    <property type="molecule type" value="Genomic_DNA"/>
</dbReference>
<reference evidence="1 2" key="1">
    <citation type="submission" date="2016-11" db="EMBL/GenBank/DDBJ databases">
        <authorList>
            <person name="Jaros S."/>
            <person name="Januszkiewicz K."/>
            <person name="Wedrychowicz H."/>
        </authorList>
    </citation>
    <scope>NUCLEOTIDE SEQUENCE [LARGE SCALE GENOMIC DNA]</scope>
    <source>
        <strain evidence="1 2">DSM 9705</strain>
    </source>
</reference>
<dbReference type="Proteomes" id="UP000184139">
    <property type="component" value="Unassembled WGS sequence"/>
</dbReference>
<dbReference type="InterPro" id="IPR022385">
    <property type="entry name" value="Rhs_assc_core"/>
</dbReference>
<feature type="non-terminal residue" evidence="1">
    <location>
        <position position="1"/>
    </location>
</feature>
<dbReference type="NCBIfam" id="TIGR03696">
    <property type="entry name" value="Rhs_assc_core"/>
    <property type="match status" value="1"/>
</dbReference>
<dbReference type="RefSeq" id="WP_208609888.1">
    <property type="nucleotide sequence ID" value="NZ_FQXS01000075.1"/>
</dbReference>
<sequence>IYLGDTLVARRSTNRPGDLLRDGRIELTDAMIGLQLAAGRPVSVPFTREGDIGGDGRIGLAESVHDLRVVAGELPNESYELFWYDTDYLGSPMTLSDESGDVLWQTDTLPFGEAYEETGLGALNKRRYLGKELDPETGLLYFGARYLDGPVGRFVSADPVGLVDPLTGEVNQTILSNSQRLNRYVYGLNNPYRYVDPDGEFAVVAAAIFGAAIAYMAAPDIANAPESSSTPIYESHGVRSIAIGAATGCAAGIAGKTIGAGLFRQSAYDIAVGGGRHAGQLRQFMNQNSKQLFKSIKSYNKRISEHKSWIKNPSSKVPNFNSLSREHQGNLIHHWNQDIKRAKELKSIAKKVLKKRR</sequence>
<evidence type="ECO:0000313" key="2">
    <source>
        <dbReference type="Proteomes" id="UP000184139"/>
    </source>
</evidence>
<protein>
    <submittedName>
        <fullName evidence="1">RHS repeat-associated core domain-containing protein</fullName>
    </submittedName>
</protein>